<dbReference type="RefSeq" id="WP_108998280.1">
    <property type="nucleotide sequence ID" value="NZ_QEEX01000002.1"/>
</dbReference>
<dbReference type="GO" id="GO:0005737">
    <property type="term" value="C:cytoplasm"/>
    <property type="evidence" value="ECO:0007669"/>
    <property type="project" value="TreeGrafter"/>
</dbReference>
<dbReference type="InterPro" id="IPR004143">
    <property type="entry name" value="BPL_LPL_catalytic"/>
</dbReference>
<evidence type="ECO:0000259" key="4">
    <source>
        <dbReference type="PROSITE" id="PS51733"/>
    </source>
</evidence>
<sequence length="267" mass="27742">MALSSSLSLSAPLVSRLDVLEQCTSTNTELVERAAQGWPHFSAVVTDDQTGGRGRLGRTWVAPPGRTLAISVLLRPAFSAESFGWLPLMAGLAMARAVRGALADDDSPAAASVGVKWPNDVLIAGNKVSGLLAELVAGPAVVLGAGVNLAFAADELPTPTATSLTVEGARGDGLPDRVLSVYLSELRAAYDQLVRHNGDAVAAGLADAVAAECVTLGRDVRLTLPSGEEPVARALEIDEYGRLIVRRADDGTRMTIAAGDVTHVRDE</sequence>
<keyword evidence="6" id="KW-1185">Reference proteome</keyword>
<dbReference type="SUPFAM" id="SSF55681">
    <property type="entry name" value="Class II aaRS and biotin synthetases"/>
    <property type="match status" value="1"/>
</dbReference>
<evidence type="ECO:0000256" key="2">
    <source>
        <dbReference type="ARBA" id="ARBA00023267"/>
    </source>
</evidence>
<keyword evidence="2" id="KW-0092">Biotin</keyword>
<evidence type="ECO:0000256" key="3">
    <source>
        <dbReference type="ARBA" id="ARBA00024227"/>
    </source>
</evidence>
<dbReference type="InterPro" id="IPR003142">
    <property type="entry name" value="BPL_C"/>
</dbReference>
<dbReference type="EC" id="6.3.4.15" evidence="3"/>
<dbReference type="InterPro" id="IPR004408">
    <property type="entry name" value="Biotin_CoA_COase_ligase"/>
</dbReference>
<evidence type="ECO:0000313" key="6">
    <source>
        <dbReference type="Proteomes" id="UP000244978"/>
    </source>
</evidence>
<protein>
    <recommendedName>
        <fullName evidence="3">biotin--[biotin carboxyl-carrier protein] ligase</fullName>
        <ecNumber evidence="3">6.3.4.15</ecNumber>
    </recommendedName>
</protein>
<dbReference type="PROSITE" id="PS51733">
    <property type="entry name" value="BPL_LPL_CATALYTIC"/>
    <property type="match status" value="1"/>
</dbReference>
<proteinExistence type="predicted"/>
<accession>A0A2U1SWJ6</accession>
<dbReference type="Gene3D" id="3.30.930.10">
    <property type="entry name" value="Bira Bifunctional Protein, Domain 2"/>
    <property type="match status" value="1"/>
</dbReference>
<name>A0A2U1SWJ6_9MICO</name>
<dbReference type="PANTHER" id="PTHR12835:SF5">
    <property type="entry name" value="BIOTIN--PROTEIN LIGASE"/>
    <property type="match status" value="1"/>
</dbReference>
<comment type="caution">
    <text evidence="5">The sequence shown here is derived from an EMBL/GenBank/DDBJ whole genome shotgun (WGS) entry which is preliminary data.</text>
</comment>
<keyword evidence="1 5" id="KW-0436">Ligase</keyword>
<dbReference type="Proteomes" id="UP000244978">
    <property type="component" value="Unassembled WGS sequence"/>
</dbReference>
<feature type="domain" description="BPL/LPL catalytic" evidence="4">
    <location>
        <begin position="14"/>
        <end position="194"/>
    </location>
</feature>
<reference evidence="6" key="1">
    <citation type="submission" date="2018-04" db="EMBL/GenBank/DDBJ databases">
        <authorList>
            <person name="Liu S."/>
            <person name="Wang Z."/>
            <person name="Li J."/>
        </authorList>
    </citation>
    <scope>NUCLEOTIDE SEQUENCE [LARGE SCALE GENOMIC DNA]</scope>
    <source>
        <strain evidence="6">S1194</strain>
    </source>
</reference>
<gene>
    <name evidence="5" type="ORF">DF220_11435</name>
</gene>
<dbReference type="AlphaFoldDB" id="A0A2U1SWJ6"/>
<organism evidence="5 6">
    <name type="scientific">Homoserinimonas hongtaonis</name>
    <dbReference type="NCBI Taxonomy" id="2079791"/>
    <lineage>
        <taxon>Bacteria</taxon>
        <taxon>Bacillati</taxon>
        <taxon>Actinomycetota</taxon>
        <taxon>Actinomycetes</taxon>
        <taxon>Micrococcales</taxon>
        <taxon>Microbacteriaceae</taxon>
        <taxon>Homoserinimonas</taxon>
    </lineage>
</organism>
<dbReference type="GO" id="GO:0004077">
    <property type="term" value="F:biotin--[biotin carboxyl-carrier protein] ligase activity"/>
    <property type="evidence" value="ECO:0007669"/>
    <property type="project" value="UniProtKB-EC"/>
</dbReference>
<dbReference type="NCBIfam" id="TIGR00121">
    <property type="entry name" value="birA_ligase"/>
    <property type="match status" value="1"/>
</dbReference>
<dbReference type="Gene3D" id="2.30.30.100">
    <property type="match status" value="1"/>
</dbReference>
<dbReference type="PANTHER" id="PTHR12835">
    <property type="entry name" value="BIOTIN PROTEIN LIGASE"/>
    <property type="match status" value="1"/>
</dbReference>
<evidence type="ECO:0000256" key="1">
    <source>
        <dbReference type="ARBA" id="ARBA00022598"/>
    </source>
</evidence>
<dbReference type="Pfam" id="PF03099">
    <property type="entry name" value="BPL_LplA_LipB"/>
    <property type="match status" value="1"/>
</dbReference>
<dbReference type="InterPro" id="IPR045864">
    <property type="entry name" value="aa-tRNA-synth_II/BPL/LPL"/>
</dbReference>
<evidence type="ECO:0000313" key="5">
    <source>
        <dbReference type="EMBL" id="PWB96005.1"/>
    </source>
</evidence>
<dbReference type="CDD" id="cd16442">
    <property type="entry name" value="BPL"/>
    <property type="match status" value="1"/>
</dbReference>
<dbReference type="Pfam" id="PF02237">
    <property type="entry name" value="BPL_C"/>
    <property type="match status" value="1"/>
</dbReference>
<dbReference type="EMBL" id="QEEX01000002">
    <property type="protein sequence ID" value="PWB96005.1"/>
    <property type="molecule type" value="Genomic_DNA"/>
</dbReference>